<dbReference type="Gene3D" id="2.30.18.10">
    <property type="entry name" value="Transcription factor IIA (TFIIA), beta-barrel domain"/>
    <property type="match status" value="1"/>
</dbReference>
<evidence type="ECO:0000256" key="4">
    <source>
        <dbReference type="ARBA" id="ARBA00023054"/>
    </source>
</evidence>
<dbReference type="InterPro" id="IPR036961">
    <property type="entry name" value="Kinesin_motor_dom_sf"/>
</dbReference>
<evidence type="ECO:0000256" key="8">
    <source>
        <dbReference type="PROSITE-ProRule" id="PRU00283"/>
    </source>
</evidence>
<feature type="compositionally biased region" description="Basic and acidic residues" evidence="10">
    <location>
        <begin position="206"/>
        <end position="229"/>
    </location>
</feature>
<dbReference type="GO" id="GO:0005524">
    <property type="term" value="F:ATP binding"/>
    <property type="evidence" value="ECO:0007669"/>
    <property type="project" value="UniProtKB-UniRule"/>
</dbReference>
<dbReference type="InterPro" id="IPR027640">
    <property type="entry name" value="Kinesin-like_fam"/>
</dbReference>
<keyword evidence="6 8" id="KW-0505">Motor protein</keyword>
<dbReference type="InterPro" id="IPR001752">
    <property type="entry name" value="Kinesin_motor_dom"/>
</dbReference>
<dbReference type="GO" id="GO:0006367">
    <property type="term" value="P:transcription initiation at RNA polymerase II promoter"/>
    <property type="evidence" value="ECO:0007669"/>
    <property type="project" value="InterPro"/>
</dbReference>
<evidence type="ECO:0000256" key="2">
    <source>
        <dbReference type="ARBA" id="ARBA00022741"/>
    </source>
</evidence>
<feature type="region of interest" description="Disordered" evidence="10">
    <location>
        <begin position="140"/>
        <end position="167"/>
    </location>
</feature>
<comment type="subcellular location">
    <subcellularLocation>
        <location evidence="1">Nucleus</location>
    </subcellularLocation>
</comment>
<dbReference type="Proteomes" id="UP000244811">
    <property type="component" value="Chromosome 1"/>
</dbReference>
<evidence type="ECO:0000256" key="9">
    <source>
        <dbReference type="RuleBase" id="RU000394"/>
    </source>
</evidence>
<gene>
    <name evidence="12" type="ORF">MACK_000899</name>
</gene>
<accession>A0A976MCE6</accession>
<feature type="region of interest" description="Disordered" evidence="10">
    <location>
        <begin position="812"/>
        <end position="876"/>
    </location>
</feature>
<feature type="domain" description="Kinesin motor" evidence="11">
    <location>
        <begin position="339"/>
        <end position="661"/>
    </location>
</feature>
<organism evidence="12 13">
    <name type="scientific">Theileria orientalis</name>
    <dbReference type="NCBI Taxonomy" id="68886"/>
    <lineage>
        <taxon>Eukaryota</taxon>
        <taxon>Sar</taxon>
        <taxon>Alveolata</taxon>
        <taxon>Apicomplexa</taxon>
        <taxon>Aconoidasida</taxon>
        <taxon>Piroplasmida</taxon>
        <taxon>Theileriidae</taxon>
        <taxon>Theileria</taxon>
    </lineage>
</organism>
<dbReference type="GO" id="GO:0005874">
    <property type="term" value="C:microtubule"/>
    <property type="evidence" value="ECO:0007669"/>
    <property type="project" value="UniProtKB-KW"/>
</dbReference>
<feature type="compositionally biased region" description="Acidic residues" evidence="10">
    <location>
        <begin position="867"/>
        <end position="876"/>
    </location>
</feature>
<protein>
    <recommendedName>
        <fullName evidence="9">Kinesin-like protein</fullName>
    </recommendedName>
</protein>
<dbReference type="Gene3D" id="3.40.850.10">
    <property type="entry name" value="Kinesin motor domain"/>
    <property type="match status" value="1"/>
</dbReference>
<dbReference type="PRINTS" id="PR00380">
    <property type="entry name" value="KINESINHEAVY"/>
</dbReference>
<dbReference type="GO" id="GO:0008017">
    <property type="term" value="F:microtubule binding"/>
    <property type="evidence" value="ECO:0007669"/>
    <property type="project" value="InterPro"/>
</dbReference>
<evidence type="ECO:0000256" key="5">
    <source>
        <dbReference type="ARBA" id="ARBA00023163"/>
    </source>
</evidence>
<keyword evidence="2 8" id="KW-0547">Nucleotide-binding</keyword>
<feature type="compositionally biased region" description="Polar residues" evidence="10">
    <location>
        <begin position="244"/>
        <end position="259"/>
    </location>
</feature>
<evidence type="ECO:0000256" key="7">
    <source>
        <dbReference type="ARBA" id="ARBA00023242"/>
    </source>
</evidence>
<dbReference type="GO" id="GO:0005672">
    <property type="term" value="C:transcription factor TFIIA complex"/>
    <property type="evidence" value="ECO:0007669"/>
    <property type="project" value="InterPro"/>
</dbReference>
<feature type="binding site" evidence="8">
    <location>
        <begin position="424"/>
        <end position="431"/>
    </location>
    <ligand>
        <name>ATP</name>
        <dbReference type="ChEBI" id="CHEBI:30616"/>
    </ligand>
</feature>
<dbReference type="GO" id="GO:0007018">
    <property type="term" value="P:microtubule-based movement"/>
    <property type="evidence" value="ECO:0007669"/>
    <property type="project" value="InterPro"/>
</dbReference>
<dbReference type="SMART" id="SM00129">
    <property type="entry name" value="KISc"/>
    <property type="match status" value="1"/>
</dbReference>
<keyword evidence="7" id="KW-0539">Nucleus</keyword>
<evidence type="ECO:0000256" key="1">
    <source>
        <dbReference type="ARBA" id="ARBA00004123"/>
    </source>
</evidence>
<feature type="compositionally biased region" description="Low complexity" evidence="10">
    <location>
        <begin position="812"/>
        <end position="825"/>
    </location>
</feature>
<feature type="region of interest" description="Disordered" evidence="10">
    <location>
        <begin position="200"/>
        <end position="290"/>
    </location>
</feature>
<name>A0A976MCE6_THEOR</name>
<evidence type="ECO:0000313" key="13">
    <source>
        <dbReference type="Proteomes" id="UP000244811"/>
    </source>
</evidence>
<evidence type="ECO:0000259" key="11">
    <source>
        <dbReference type="PROSITE" id="PS50067"/>
    </source>
</evidence>
<feature type="compositionally biased region" description="Acidic residues" evidence="10">
    <location>
        <begin position="280"/>
        <end position="290"/>
    </location>
</feature>
<evidence type="ECO:0000256" key="10">
    <source>
        <dbReference type="SAM" id="MobiDB-lite"/>
    </source>
</evidence>
<evidence type="ECO:0000256" key="3">
    <source>
        <dbReference type="ARBA" id="ARBA00022840"/>
    </source>
</evidence>
<keyword evidence="3 8" id="KW-0067">ATP-binding</keyword>
<dbReference type="PANTHER" id="PTHR47968">
    <property type="entry name" value="CENTROMERE PROTEIN E"/>
    <property type="match status" value="1"/>
</dbReference>
<evidence type="ECO:0000313" key="12">
    <source>
        <dbReference type="EMBL" id="UKK00825.2"/>
    </source>
</evidence>
<sequence>MAKRQSDENLPLHIGANDSTDNVTDSLVYNHVDDVNSVDNKIKPRKKIKYLRKSDSISSMDSYLSRKSTTEEDISVNQDSLNNIDNLKHESLLSNNDLKLKRQILYKILRNLSPEDGNKTSSEVVESSENSDDIKKYVENNSNNMSKESNHILENSDEQTNEKLTPSRKADYIHTLLSGRSSMDNSINILNRMAIKTESNSVNSVKDAEKEELVETKVSDNEETNKDSLDNLDSEDYDNESDTEGLNSVGSKSEVTSMSLKHEGSESMYTNELDSNNFEGTEDGEDYEDDEEVEEYDNMGFLDHDFANFKEKKGVDKLLEMYRRLYNIYENRITNGNEKLRVVVRCIPSNRDKRVIECEKTCIKLLKPGDKNSIFRSQRPGVYEFNFDYIVPEDETTEQLYNESCSDLVEKILSGKNVTVFAYGSTGSGKTYTISGNENSRGLVYLMISDLFDYRESENEYFYFSYFEVYNENVYDLLVESERNLRLQEVENTVFVKGLTKVKMESYEDFLRLFEIGSRNRRVFSTNANRSSSRSHAIMQVQTSKNSKLTLIDLAGSERMKITENKGERLKESSYINQSLLALINCINTLSKNSKYLKNGGQERDMNCTRVKYRDSKLTHLLKNSLTSNGFIIMIAHVNPENKYYQDSYNTIKYALRAKNVELRQAISKGKCGKEVIKNFTKELLCLVNIMKNQMNSDQLKQIKDEMCKSNLIGRPILECLYIGQLSLESFNEQVIQATIDKCSQTHNPRILEAIKQSWTDNLKKRINSLKTGTKAPKPKLSKSVKDLFQQNVEDKEHEESDEDEFLDAEVVSAKASSPSVSPKSRPIDMKSLEQLKESEKKPTESIEESKEVEDDPDTELSISEISDLDDDEPETNDLVIGMLDRVTRPSSKKFGPPLWKLKLKYGIMQVNNVEIPFDTLEGEFEF</sequence>
<proteinExistence type="inferred from homology"/>
<dbReference type="CDD" id="cd00106">
    <property type="entry name" value="KISc"/>
    <property type="match status" value="1"/>
</dbReference>
<dbReference type="EMBL" id="CP056069">
    <property type="protein sequence ID" value="UKK00825.2"/>
    <property type="molecule type" value="Genomic_DNA"/>
</dbReference>
<dbReference type="InterPro" id="IPR009088">
    <property type="entry name" value="TFIIA_b-brl"/>
</dbReference>
<feature type="compositionally biased region" description="Polar residues" evidence="10">
    <location>
        <begin position="267"/>
        <end position="278"/>
    </location>
</feature>
<dbReference type="SUPFAM" id="SSF52540">
    <property type="entry name" value="P-loop containing nucleoside triphosphate hydrolases"/>
    <property type="match status" value="1"/>
</dbReference>
<keyword evidence="9" id="KW-0493">Microtubule</keyword>
<keyword evidence="4" id="KW-0175">Coiled coil</keyword>
<dbReference type="InterPro" id="IPR019821">
    <property type="entry name" value="Kinesin_motor_CS"/>
</dbReference>
<dbReference type="InterPro" id="IPR027417">
    <property type="entry name" value="P-loop_NTPase"/>
</dbReference>
<feature type="compositionally biased region" description="Acidic residues" evidence="10">
    <location>
        <begin position="230"/>
        <end position="243"/>
    </location>
</feature>
<dbReference type="AlphaFoldDB" id="A0A976MCE6"/>
<evidence type="ECO:0000256" key="6">
    <source>
        <dbReference type="ARBA" id="ARBA00023175"/>
    </source>
</evidence>
<dbReference type="PROSITE" id="PS00411">
    <property type="entry name" value="KINESIN_MOTOR_1"/>
    <property type="match status" value="1"/>
</dbReference>
<dbReference type="PANTHER" id="PTHR47968:SF75">
    <property type="entry name" value="CENTROMERE-ASSOCIATED PROTEIN E"/>
    <property type="match status" value="1"/>
</dbReference>
<dbReference type="GO" id="GO:0003777">
    <property type="term" value="F:microtubule motor activity"/>
    <property type="evidence" value="ECO:0007669"/>
    <property type="project" value="InterPro"/>
</dbReference>
<dbReference type="Pfam" id="PF00225">
    <property type="entry name" value="Kinesin"/>
    <property type="match status" value="1"/>
</dbReference>
<keyword evidence="5" id="KW-0804">Transcription</keyword>
<dbReference type="PROSITE" id="PS50067">
    <property type="entry name" value="KINESIN_MOTOR_2"/>
    <property type="match status" value="1"/>
</dbReference>
<feature type="compositionally biased region" description="Basic and acidic residues" evidence="10">
    <location>
        <begin position="826"/>
        <end position="850"/>
    </location>
</feature>
<dbReference type="SUPFAM" id="SSF50784">
    <property type="entry name" value="Transcription factor IIA (TFIIA), beta-barrel domain"/>
    <property type="match status" value="1"/>
</dbReference>
<comment type="similarity">
    <text evidence="8 9">Belongs to the TRAFAC class myosin-kinesin ATPase superfamily. Kinesin family.</text>
</comment>
<reference evidence="12" key="1">
    <citation type="submission" date="2022-07" db="EMBL/GenBank/DDBJ databases">
        <title>Evaluation of T. orientalis genome assembly methods using nanopore sequencing and analysis of variation between genomes.</title>
        <authorList>
            <person name="Yam J."/>
            <person name="Micallef M.L."/>
            <person name="Liu M."/>
            <person name="Djordjevic S.P."/>
            <person name="Bogema D.R."/>
            <person name="Jenkins C."/>
        </authorList>
    </citation>
    <scope>NUCLEOTIDE SEQUENCE</scope>
    <source>
        <strain evidence="12">Goon Nure</strain>
    </source>
</reference>